<evidence type="ECO:0000313" key="3">
    <source>
        <dbReference type="EMBL" id="MFC0678972.1"/>
    </source>
</evidence>
<proteinExistence type="predicted"/>
<feature type="chain" id="PRO_5047420205" description="Secreted protein" evidence="2">
    <location>
        <begin position="24"/>
        <end position="105"/>
    </location>
</feature>
<sequence>MNKAILKSAALAVALGSVLSLSACNVEKTEEGKLPDVDVDATAGEVPEYNVETADVDVGTEAATVAVPDVDVDVGTKPATMSVPDVDVNMPNENDAAEAAPVVEE</sequence>
<evidence type="ECO:0000256" key="1">
    <source>
        <dbReference type="SAM" id="MobiDB-lite"/>
    </source>
</evidence>
<dbReference type="PROSITE" id="PS51257">
    <property type="entry name" value="PROKAR_LIPOPROTEIN"/>
    <property type="match status" value="1"/>
</dbReference>
<feature type="region of interest" description="Disordered" evidence="1">
    <location>
        <begin position="76"/>
        <end position="105"/>
    </location>
</feature>
<protein>
    <recommendedName>
        <fullName evidence="5">Secreted protein</fullName>
    </recommendedName>
</protein>
<keyword evidence="4" id="KW-1185">Reference proteome</keyword>
<accession>A0ABV6RRC5</accession>
<reference evidence="3 4" key="1">
    <citation type="submission" date="2024-09" db="EMBL/GenBank/DDBJ databases">
        <authorList>
            <person name="Sun Q."/>
            <person name="Mori K."/>
        </authorList>
    </citation>
    <scope>NUCLEOTIDE SEQUENCE [LARGE SCALE GENOMIC DNA]</scope>
    <source>
        <strain evidence="3 4">KCTC 23076</strain>
    </source>
</reference>
<dbReference type="Proteomes" id="UP001589896">
    <property type="component" value="Unassembled WGS sequence"/>
</dbReference>
<organism evidence="3 4">
    <name type="scientific">Lysobacter korlensis</name>
    <dbReference type="NCBI Taxonomy" id="553636"/>
    <lineage>
        <taxon>Bacteria</taxon>
        <taxon>Pseudomonadati</taxon>
        <taxon>Pseudomonadota</taxon>
        <taxon>Gammaproteobacteria</taxon>
        <taxon>Lysobacterales</taxon>
        <taxon>Lysobacteraceae</taxon>
        <taxon>Lysobacter</taxon>
    </lineage>
</organism>
<name>A0ABV6RRC5_9GAMM</name>
<evidence type="ECO:0000313" key="4">
    <source>
        <dbReference type="Proteomes" id="UP001589896"/>
    </source>
</evidence>
<feature type="signal peptide" evidence="2">
    <location>
        <begin position="1"/>
        <end position="23"/>
    </location>
</feature>
<evidence type="ECO:0008006" key="5">
    <source>
        <dbReference type="Google" id="ProtNLM"/>
    </source>
</evidence>
<keyword evidence="2" id="KW-0732">Signal</keyword>
<gene>
    <name evidence="3" type="ORF">ACFFGH_14090</name>
</gene>
<comment type="caution">
    <text evidence="3">The sequence shown here is derived from an EMBL/GenBank/DDBJ whole genome shotgun (WGS) entry which is preliminary data.</text>
</comment>
<evidence type="ECO:0000256" key="2">
    <source>
        <dbReference type="SAM" id="SignalP"/>
    </source>
</evidence>
<dbReference type="RefSeq" id="WP_386669280.1">
    <property type="nucleotide sequence ID" value="NZ_JBHLTG010000003.1"/>
</dbReference>
<dbReference type="EMBL" id="JBHLTG010000003">
    <property type="protein sequence ID" value="MFC0678972.1"/>
    <property type="molecule type" value="Genomic_DNA"/>
</dbReference>